<evidence type="ECO:0000256" key="3">
    <source>
        <dbReference type="ARBA" id="ARBA00022898"/>
    </source>
</evidence>
<dbReference type="Pfam" id="PF00291">
    <property type="entry name" value="PALP"/>
    <property type="match status" value="1"/>
</dbReference>
<dbReference type="NCBIfam" id="TIGR00260">
    <property type="entry name" value="thrC"/>
    <property type="match status" value="1"/>
</dbReference>
<dbReference type="AlphaFoldDB" id="A0A7S4SNE2"/>
<dbReference type="GO" id="GO:0009088">
    <property type="term" value="P:threonine biosynthetic process"/>
    <property type="evidence" value="ECO:0007669"/>
    <property type="project" value="TreeGrafter"/>
</dbReference>
<keyword evidence="6" id="KW-0472">Membrane</keyword>
<dbReference type="FunFam" id="3.40.50.1100:FF:000024">
    <property type="entry name" value="Probable threonine synthase"/>
    <property type="match status" value="1"/>
</dbReference>
<evidence type="ECO:0000259" key="7">
    <source>
        <dbReference type="Pfam" id="PF00291"/>
    </source>
</evidence>
<evidence type="ECO:0000256" key="1">
    <source>
        <dbReference type="ARBA" id="ARBA00001933"/>
    </source>
</evidence>
<dbReference type="InterPro" id="IPR051166">
    <property type="entry name" value="Threonine_Synthase"/>
</dbReference>
<dbReference type="CDD" id="cd01560">
    <property type="entry name" value="Thr-synth_2"/>
    <property type="match status" value="1"/>
</dbReference>
<evidence type="ECO:0000313" key="9">
    <source>
        <dbReference type="EMBL" id="CAE4650805.1"/>
    </source>
</evidence>
<evidence type="ECO:0000256" key="4">
    <source>
        <dbReference type="ARBA" id="ARBA00023239"/>
    </source>
</evidence>
<protein>
    <recommendedName>
        <fullName evidence="10">Threonine synthase</fullName>
    </recommendedName>
</protein>
<dbReference type="InterPro" id="IPR004450">
    <property type="entry name" value="Thr_synthase-like"/>
</dbReference>
<accession>A0A7S4SNE2</accession>
<feature type="domain" description="Threonine synthase N-terminal" evidence="8">
    <location>
        <begin position="8"/>
        <end position="88"/>
    </location>
</feature>
<feature type="modified residue" description="N6-(pyridoxal phosphate)lysine" evidence="5">
    <location>
        <position position="120"/>
    </location>
</feature>
<sequence>MTTPKSVTYSSTRGCSTQKHISFRDVVMRGLAHDRGLFVPDSFPTVTLDEIESWRFLSYSDLAVEVISKYVMEDQIPKETLRDIVSRSCAAFRSDEVTPLVEIDGHWVLELFHGPTFAFKDVALQMLGNFFEYFLQTGSNDGHLTILGATSGDTGSAAIYGLRGKKGVDCVILFPHGRVSAIQERQMTTVPDSNIHCVAVDGTFDDCQDIVKASFGDADFRERVKLGAVNSINWCRVLAQTTYYFWSYLRVTDKYPNEVKASNGVNFSVPTGNFGDILAGYYAKKMGLPVGKLIVATNENDILHRFFSKGEYHRYDINKSISPSMDICVSSNFERYLYHLAGDDPTTLSSWMKAFESTGQLTITGKKLEIAQADFLSARADTSMTLSTIKEYHEKHDYMLCPHSAVGVSAIQQLKEINHSTVCLATAHEAKFPDACSMAVKPLPTPPVELSSLKNMKTRSSRCPNDAKVVQAFVEARIKERVDAEEGGVVSDGTEDGGTSSMKKLVTMAIVIGAIAVAAQVLMKRR</sequence>
<keyword evidence="6" id="KW-0812">Transmembrane</keyword>
<dbReference type="InterPro" id="IPR037158">
    <property type="entry name" value="Thr_synth_N_sf"/>
</dbReference>
<evidence type="ECO:0000259" key="8">
    <source>
        <dbReference type="Pfam" id="PF14821"/>
    </source>
</evidence>
<feature type="domain" description="Tryptophan synthase beta chain-like PALP" evidence="7">
    <location>
        <begin position="98"/>
        <end position="328"/>
    </location>
</feature>
<dbReference type="Pfam" id="PF14821">
    <property type="entry name" value="Thr_synth_N"/>
    <property type="match status" value="1"/>
</dbReference>
<dbReference type="SUPFAM" id="SSF53686">
    <property type="entry name" value="Tryptophan synthase beta subunit-like PLP-dependent enzymes"/>
    <property type="match status" value="1"/>
</dbReference>
<name>A0A7S4SNE2_9STRA</name>
<reference evidence="9" key="1">
    <citation type="submission" date="2021-01" db="EMBL/GenBank/DDBJ databases">
        <authorList>
            <person name="Corre E."/>
            <person name="Pelletier E."/>
            <person name="Niang G."/>
            <person name="Scheremetjew M."/>
            <person name="Finn R."/>
            <person name="Kale V."/>
            <person name="Holt S."/>
            <person name="Cochrane G."/>
            <person name="Meng A."/>
            <person name="Brown T."/>
            <person name="Cohen L."/>
        </authorList>
    </citation>
    <scope>NUCLEOTIDE SEQUENCE</scope>
    <source>
        <strain evidence="9">GSO104</strain>
    </source>
</reference>
<evidence type="ECO:0000256" key="6">
    <source>
        <dbReference type="SAM" id="Phobius"/>
    </source>
</evidence>
<keyword evidence="3 5" id="KW-0663">Pyridoxal phosphate</keyword>
<dbReference type="PANTHER" id="PTHR42690:SF1">
    <property type="entry name" value="THREONINE SYNTHASE-LIKE 2"/>
    <property type="match status" value="1"/>
</dbReference>
<dbReference type="InterPro" id="IPR029144">
    <property type="entry name" value="Thr_synth_N"/>
</dbReference>
<dbReference type="Pfam" id="PF24857">
    <property type="entry name" value="THR4_C"/>
    <property type="match status" value="1"/>
</dbReference>
<dbReference type="InterPro" id="IPR001926">
    <property type="entry name" value="TrpB-like_PALP"/>
</dbReference>
<dbReference type="InterPro" id="IPR036052">
    <property type="entry name" value="TrpB-like_PALP_sf"/>
</dbReference>
<gene>
    <name evidence="9" type="ORF">DBRI00130_LOCUS37715</name>
</gene>
<evidence type="ECO:0008006" key="10">
    <source>
        <dbReference type="Google" id="ProtNLM"/>
    </source>
</evidence>
<dbReference type="PANTHER" id="PTHR42690">
    <property type="entry name" value="THREONINE SYNTHASE FAMILY MEMBER"/>
    <property type="match status" value="1"/>
</dbReference>
<keyword evidence="4" id="KW-0456">Lyase</keyword>
<dbReference type="Gene3D" id="3.90.1380.10">
    <property type="entry name" value="Threonine synthase, N-terminal domain"/>
    <property type="match status" value="1"/>
</dbReference>
<organism evidence="9">
    <name type="scientific">Ditylum brightwellii</name>
    <dbReference type="NCBI Taxonomy" id="49249"/>
    <lineage>
        <taxon>Eukaryota</taxon>
        <taxon>Sar</taxon>
        <taxon>Stramenopiles</taxon>
        <taxon>Ochrophyta</taxon>
        <taxon>Bacillariophyta</taxon>
        <taxon>Mediophyceae</taxon>
        <taxon>Lithodesmiophycidae</taxon>
        <taxon>Lithodesmiales</taxon>
        <taxon>Lithodesmiaceae</taxon>
        <taxon>Ditylum</taxon>
    </lineage>
</organism>
<evidence type="ECO:0000256" key="5">
    <source>
        <dbReference type="PIRSR" id="PIRSR604450-51"/>
    </source>
</evidence>
<evidence type="ECO:0000256" key="2">
    <source>
        <dbReference type="ARBA" id="ARBA00005517"/>
    </source>
</evidence>
<dbReference type="Gene3D" id="3.40.50.1100">
    <property type="match status" value="2"/>
</dbReference>
<feature type="transmembrane region" description="Helical" evidence="6">
    <location>
        <begin position="505"/>
        <end position="523"/>
    </location>
</feature>
<keyword evidence="6" id="KW-1133">Transmembrane helix</keyword>
<dbReference type="GO" id="GO:0004795">
    <property type="term" value="F:threonine synthase activity"/>
    <property type="evidence" value="ECO:0007669"/>
    <property type="project" value="TreeGrafter"/>
</dbReference>
<comment type="similarity">
    <text evidence="2">Belongs to the threonine synthase family.</text>
</comment>
<comment type="cofactor">
    <cofactor evidence="1 5">
        <name>pyridoxal 5'-phosphate</name>
        <dbReference type="ChEBI" id="CHEBI:597326"/>
    </cofactor>
</comment>
<proteinExistence type="inferred from homology"/>
<dbReference type="EMBL" id="HBNS01049750">
    <property type="protein sequence ID" value="CAE4650805.1"/>
    <property type="molecule type" value="Transcribed_RNA"/>
</dbReference>